<keyword evidence="3" id="KW-1185">Reference proteome</keyword>
<comment type="caution">
    <text evidence="2">The sequence shown here is derived from an EMBL/GenBank/DDBJ whole genome shotgun (WGS) entry which is preliminary data.</text>
</comment>
<dbReference type="InterPro" id="IPR007345">
    <property type="entry name" value="Polysacch_pyruvyl_Trfase"/>
</dbReference>
<dbReference type="EMBL" id="BMDI01000001">
    <property type="protein sequence ID" value="GGI16044.1"/>
    <property type="molecule type" value="Genomic_DNA"/>
</dbReference>
<proteinExistence type="predicted"/>
<evidence type="ECO:0000313" key="2">
    <source>
        <dbReference type="EMBL" id="GGI16044.1"/>
    </source>
</evidence>
<dbReference type="Pfam" id="PF04230">
    <property type="entry name" value="PS_pyruv_trans"/>
    <property type="match status" value="1"/>
</dbReference>
<evidence type="ECO:0000259" key="1">
    <source>
        <dbReference type="Pfam" id="PF04230"/>
    </source>
</evidence>
<organism evidence="2 3">
    <name type="scientific">Oxalicibacterium faecigallinarum</name>
    <dbReference type="NCBI Taxonomy" id="573741"/>
    <lineage>
        <taxon>Bacteria</taxon>
        <taxon>Pseudomonadati</taxon>
        <taxon>Pseudomonadota</taxon>
        <taxon>Betaproteobacteria</taxon>
        <taxon>Burkholderiales</taxon>
        <taxon>Oxalobacteraceae</taxon>
        <taxon>Oxalicibacterium</taxon>
    </lineage>
</organism>
<protein>
    <submittedName>
        <fullName evidence="2">GumL protein</fullName>
    </submittedName>
</protein>
<dbReference type="Proteomes" id="UP000642180">
    <property type="component" value="Unassembled WGS sequence"/>
</dbReference>
<sequence>MMLGNILQRLTGGVEKAQAAAFPHVDLFHWSPAGNRENFGDHLSRVIVTKLLADHQHLLDEETDASHTLLAIGSILHFAQDHDVIWGSGVNGKIAADAHAFSSLDVRAVRGPLTRAFLMERDIMVPEIYGDPALLMPTLFPDRFAVRTRSRYVVVPNLHDIDIVRHLGLQNVVSPMTTWNRCIPDILTGELVIASSLHGLILAEAYGLPARYLRLSEEENIFKYNDYVMGTGRGEIEAARSIEEALEMGGMAPPVFDAQQLIAAFPFDLWDGVER</sequence>
<dbReference type="AlphaFoldDB" id="A0A8J3ANP6"/>
<feature type="domain" description="Polysaccharide pyruvyl transferase" evidence="1">
    <location>
        <begin position="84"/>
        <end position="213"/>
    </location>
</feature>
<evidence type="ECO:0000313" key="3">
    <source>
        <dbReference type="Proteomes" id="UP000642180"/>
    </source>
</evidence>
<reference evidence="3" key="1">
    <citation type="journal article" date="2019" name="Int. J. Syst. Evol. Microbiol.">
        <title>The Global Catalogue of Microorganisms (GCM) 10K type strain sequencing project: providing services to taxonomists for standard genome sequencing and annotation.</title>
        <authorList>
            <consortium name="The Broad Institute Genomics Platform"/>
            <consortium name="The Broad Institute Genome Sequencing Center for Infectious Disease"/>
            <person name="Wu L."/>
            <person name="Ma J."/>
        </authorList>
    </citation>
    <scope>NUCLEOTIDE SEQUENCE [LARGE SCALE GENOMIC DNA]</scope>
    <source>
        <strain evidence="3">CCM 2767</strain>
    </source>
</reference>
<gene>
    <name evidence="2" type="primary">gumL</name>
    <name evidence="2" type="ORF">GCM10008066_01990</name>
</gene>
<accession>A0A8J3ANP6</accession>
<name>A0A8J3ANP6_9BURK</name>